<keyword evidence="3" id="KW-1185">Reference proteome</keyword>
<evidence type="ECO:0000313" key="3">
    <source>
        <dbReference type="Proteomes" id="UP000272497"/>
    </source>
</evidence>
<dbReference type="EMBL" id="MF327567">
    <property type="protein sequence ID" value="ASH99164.1"/>
    <property type="molecule type" value="Genomic_DNA"/>
</dbReference>
<evidence type="ECO:0000313" key="2">
    <source>
        <dbReference type="EMBL" id="ASH99164.1"/>
    </source>
</evidence>
<organism evidence="2 3">
    <name type="scientific">Giant panda associated gemycircularvirus</name>
    <dbReference type="NCBI Taxonomy" id="2016461"/>
    <lineage>
        <taxon>Viruses</taxon>
        <taxon>Monodnaviria</taxon>
        <taxon>Shotokuvirae</taxon>
        <taxon>Cressdnaviricota</taxon>
        <taxon>Repensiviricetes</taxon>
        <taxon>Geplafuvirales</taxon>
        <taxon>Genomoviridae</taxon>
        <taxon>Gemycircularvirus</taxon>
    </lineage>
</organism>
<dbReference type="GeneID" id="80521904"/>
<reference evidence="2 3" key="1">
    <citation type="journal article" date="2017" name="Microbiome">
        <title>Virome comparisons in wild-diseased and healthy captive giant pandas.</title>
        <authorList>
            <person name="Zhang W."/>
            <person name="Yang S."/>
            <person name="Shan T."/>
            <person name="Hou R."/>
            <person name="Liu Z."/>
            <person name="Li W."/>
            <person name="Guo L."/>
            <person name="Wang Y."/>
            <person name="Chen P."/>
            <person name="Wang X."/>
            <person name="Feng F."/>
            <person name="Wang H."/>
            <person name="Chen C."/>
            <person name="Shen Q."/>
            <person name="Zhou C."/>
            <person name="Hua X."/>
            <person name="Cui L."/>
            <person name="Deng X."/>
            <person name="Zhang Z."/>
            <person name="Qi D."/>
            <person name="Delwart E."/>
        </authorList>
    </citation>
    <scope>NUCLEOTIDE SEQUENCE [LARGE SCALE GENOMIC DNA]</scope>
    <source>
        <strain evidence="3">gpge010</strain>
    </source>
</reference>
<feature type="region of interest" description="Disordered" evidence="1">
    <location>
        <begin position="1"/>
        <end position="22"/>
    </location>
</feature>
<sequence length="312" mass="34989">MAYSRYRRKTRTRRNYRPKPVSKGRYLRELYRGTKRRSTRRRPMSKRRILNISSTKKRDKMLTWTNTTASAPAGGTTFASQPAILVGGSATPYVFPWLSTGRDNTLGSAGGGATKFQDATRTSSLCYMVGLKEAIEIQVANGLPWQWRRICFTYKGGQTLNGTIPAGSSTFSPSIETSSGYTRAVNSLTTAQQTPFFGLLFQGAVGQDWQDPFTAKVDTERISLKYDKTCTIASGNEEGVIRRYNRWHKMGHNLMYDDDEAGGSKVPSFTSVDSKIGMGDYWVIDIIKPRVGSTSTDQLLFNAESTLYWHER</sequence>
<dbReference type="RefSeq" id="YP_010784645.1">
    <property type="nucleotide sequence ID" value="NC_075333.1"/>
</dbReference>
<dbReference type="Proteomes" id="UP000272497">
    <property type="component" value="Segment"/>
</dbReference>
<evidence type="ECO:0000256" key="1">
    <source>
        <dbReference type="SAM" id="MobiDB-lite"/>
    </source>
</evidence>
<name>A0A220IGP2_9VIRU</name>
<accession>A0A220IGP2</accession>
<protein>
    <submittedName>
        <fullName evidence="2">Capsid protein</fullName>
    </submittedName>
</protein>
<dbReference type="KEGG" id="vg:80521904"/>
<proteinExistence type="predicted"/>